<dbReference type="EMBL" id="CP068053">
    <property type="protein sequence ID" value="QQT02490.1"/>
    <property type="molecule type" value="Genomic_DNA"/>
</dbReference>
<name>A0A974NRG5_PERPY</name>
<feature type="compositionally biased region" description="Basic and acidic residues" evidence="1">
    <location>
        <begin position="16"/>
        <end position="32"/>
    </location>
</feature>
<evidence type="ECO:0000256" key="1">
    <source>
        <dbReference type="SAM" id="MobiDB-lite"/>
    </source>
</evidence>
<proteinExistence type="predicted"/>
<accession>A0A974NRG5</accession>
<dbReference type="KEGG" id="ppsr:I6J18_01920"/>
<reference evidence="2 3" key="1">
    <citation type="submission" date="2021-01" db="EMBL/GenBank/DDBJ databases">
        <title>FDA dAtabase for Regulatory Grade micrObial Sequences (FDA-ARGOS): Supporting development and validation of Infectious Disease Dx tests.</title>
        <authorList>
            <person name="Nelson B."/>
            <person name="Plummer A."/>
            <person name="Tallon L."/>
            <person name="Sadzewicz L."/>
            <person name="Zhao X."/>
            <person name="Boylan J."/>
            <person name="Ott S."/>
            <person name="Bowen H."/>
            <person name="Vavikolanu K."/>
            <person name="Mehta A."/>
            <person name="Aluvathingal J."/>
            <person name="Nadendla S."/>
            <person name="Myers T."/>
            <person name="Yan Y."/>
            <person name="Sichtig H."/>
        </authorList>
    </citation>
    <scope>NUCLEOTIDE SEQUENCE [LARGE SCALE GENOMIC DNA]</scope>
    <source>
        <strain evidence="2 3">FDAARGOS_1161</strain>
    </source>
</reference>
<keyword evidence="3" id="KW-1185">Reference proteome</keyword>
<evidence type="ECO:0000313" key="3">
    <source>
        <dbReference type="Proteomes" id="UP000595254"/>
    </source>
</evidence>
<protein>
    <submittedName>
        <fullName evidence="2">Uncharacterized protein</fullName>
    </submittedName>
</protein>
<organism evidence="2 3">
    <name type="scientific">Peribacillus psychrosaccharolyticus</name>
    <name type="common">Bacillus psychrosaccharolyticus</name>
    <dbReference type="NCBI Taxonomy" id="1407"/>
    <lineage>
        <taxon>Bacteria</taxon>
        <taxon>Bacillati</taxon>
        <taxon>Bacillota</taxon>
        <taxon>Bacilli</taxon>
        <taxon>Bacillales</taxon>
        <taxon>Bacillaceae</taxon>
        <taxon>Peribacillus</taxon>
    </lineage>
</organism>
<gene>
    <name evidence="2" type="ORF">I6J18_01920</name>
</gene>
<feature type="region of interest" description="Disordered" evidence="1">
    <location>
        <begin position="16"/>
        <end position="46"/>
    </location>
</feature>
<dbReference type="Proteomes" id="UP000595254">
    <property type="component" value="Chromosome"/>
</dbReference>
<dbReference type="AlphaFoldDB" id="A0A974NRG5"/>
<sequence length="121" mass="13074">MEAQLSEVTGLLKKEEQSLKDMKSRVKEKEGELASLSGAVKQAKGKPRTLQAGYYTVGQDLPEGRYKATPIGEGSNFFVNEGMTVNTILGRDGEASYTFSVSEGDVIRTEAAVKLTPLEGE</sequence>
<evidence type="ECO:0000313" key="2">
    <source>
        <dbReference type="EMBL" id="QQT02490.1"/>
    </source>
</evidence>